<keyword evidence="1" id="KW-1133">Transmembrane helix</keyword>
<proteinExistence type="predicted"/>
<dbReference type="EMBL" id="UOFD01000074">
    <property type="protein sequence ID" value="VAW54310.1"/>
    <property type="molecule type" value="Genomic_DNA"/>
</dbReference>
<organism evidence="2">
    <name type="scientific">hydrothermal vent metagenome</name>
    <dbReference type="NCBI Taxonomy" id="652676"/>
    <lineage>
        <taxon>unclassified sequences</taxon>
        <taxon>metagenomes</taxon>
        <taxon>ecological metagenomes</taxon>
    </lineage>
</organism>
<evidence type="ECO:0000256" key="1">
    <source>
        <dbReference type="SAM" id="Phobius"/>
    </source>
</evidence>
<protein>
    <submittedName>
        <fullName evidence="2">Uncharacterized protein</fullName>
    </submittedName>
</protein>
<keyword evidence="1" id="KW-0472">Membrane</keyword>
<sequence>MRAGLFKSMKALQTTMIKTIVFLTYIIRFDNKGYRLFDFQELLNYFHQAKTVQRIMFTIESSQSLRTSRQAGTLMELCLDVENPNNCSLVVTSDDRNWVDASFSAVKEILEKCKSKNGWARSPWATLTVQISGVIAGFTLSLWAAAIISPKLEIEYSFILAFIFSLLIFSNLWAFLNQKILAQINSLFPNLKLYRPDKDKYQWLQQGFVVGIAVAITLYLLSYVFSYIGDVLGAYIK</sequence>
<feature type="transmembrane region" description="Helical" evidence="1">
    <location>
        <begin position="124"/>
        <end position="148"/>
    </location>
</feature>
<dbReference type="AlphaFoldDB" id="A0A3B0WNY2"/>
<feature type="transmembrane region" description="Helical" evidence="1">
    <location>
        <begin position="154"/>
        <end position="176"/>
    </location>
</feature>
<accession>A0A3B0WNY2</accession>
<evidence type="ECO:0000313" key="2">
    <source>
        <dbReference type="EMBL" id="VAW54310.1"/>
    </source>
</evidence>
<feature type="transmembrane region" description="Helical" evidence="1">
    <location>
        <begin position="208"/>
        <end position="228"/>
    </location>
</feature>
<keyword evidence="1" id="KW-0812">Transmembrane</keyword>
<gene>
    <name evidence="2" type="ORF">MNBD_GAMMA06-1184</name>
</gene>
<reference evidence="2" key="1">
    <citation type="submission" date="2018-06" db="EMBL/GenBank/DDBJ databases">
        <authorList>
            <person name="Zhirakovskaya E."/>
        </authorList>
    </citation>
    <scope>NUCLEOTIDE SEQUENCE</scope>
</reference>
<name>A0A3B0WNY2_9ZZZZ</name>